<dbReference type="PROSITE" id="PS51186">
    <property type="entry name" value="GNAT"/>
    <property type="match status" value="1"/>
</dbReference>
<dbReference type="GO" id="GO:0016747">
    <property type="term" value="F:acyltransferase activity, transferring groups other than amino-acyl groups"/>
    <property type="evidence" value="ECO:0007669"/>
    <property type="project" value="InterPro"/>
</dbReference>
<dbReference type="InterPro" id="IPR016181">
    <property type="entry name" value="Acyl_CoA_acyltransferase"/>
</dbReference>
<dbReference type="AlphaFoldDB" id="A0A538TXZ4"/>
<accession>A0A538TXZ4</accession>
<dbReference type="CDD" id="cd04301">
    <property type="entry name" value="NAT_SF"/>
    <property type="match status" value="1"/>
</dbReference>
<protein>
    <submittedName>
        <fullName evidence="4">GNAT family N-acetyltransferase</fullName>
    </submittedName>
</protein>
<gene>
    <name evidence="4" type="ORF">E6K78_00710</name>
</gene>
<dbReference type="EMBL" id="VBOY01000007">
    <property type="protein sequence ID" value="TMQ68504.1"/>
    <property type="molecule type" value="Genomic_DNA"/>
</dbReference>
<dbReference type="SUPFAM" id="SSF55729">
    <property type="entry name" value="Acyl-CoA N-acyltransferases (Nat)"/>
    <property type="match status" value="1"/>
</dbReference>
<dbReference type="InterPro" id="IPR050832">
    <property type="entry name" value="Bact_Acetyltransf"/>
</dbReference>
<evidence type="ECO:0000256" key="1">
    <source>
        <dbReference type="ARBA" id="ARBA00022679"/>
    </source>
</evidence>
<keyword evidence="1 4" id="KW-0808">Transferase</keyword>
<dbReference type="Gene3D" id="3.40.630.30">
    <property type="match status" value="1"/>
</dbReference>
<keyword evidence="2" id="KW-0012">Acyltransferase</keyword>
<reference evidence="4 5" key="1">
    <citation type="journal article" date="2019" name="Nat. Microbiol.">
        <title>Mediterranean grassland soil C-N compound turnover is dependent on rainfall and depth, and is mediated by genomically divergent microorganisms.</title>
        <authorList>
            <person name="Diamond S."/>
            <person name="Andeer P.F."/>
            <person name="Li Z."/>
            <person name="Crits-Christoph A."/>
            <person name="Burstein D."/>
            <person name="Anantharaman K."/>
            <person name="Lane K.R."/>
            <person name="Thomas B.C."/>
            <person name="Pan C."/>
            <person name="Northen T.R."/>
            <person name="Banfield J.F."/>
        </authorList>
    </citation>
    <scope>NUCLEOTIDE SEQUENCE [LARGE SCALE GENOMIC DNA]</scope>
    <source>
        <strain evidence="4">WS_8</strain>
    </source>
</reference>
<organism evidence="4 5">
    <name type="scientific">Eiseniibacteriota bacterium</name>
    <dbReference type="NCBI Taxonomy" id="2212470"/>
    <lineage>
        <taxon>Bacteria</taxon>
        <taxon>Candidatus Eiseniibacteriota</taxon>
    </lineage>
</organism>
<dbReference type="Proteomes" id="UP000316609">
    <property type="component" value="Unassembled WGS sequence"/>
</dbReference>
<comment type="caution">
    <text evidence="4">The sequence shown here is derived from an EMBL/GenBank/DDBJ whole genome shotgun (WGS) entry which is preliminary data.</text>
</comment>
<evidence type="ECO:0000259" key="3">
    <source>
        <dbReference type="PROSITE" id="PS51186"/>
    </source>
</evidence>
<evidence type="ECO:0000256" key="2">
    <source>
        <dbReference type="ARBA" id="ARBA00023315"/>
    </source>
</evidence>
<proteinExistence type="predicted"/>
<evidence type="ECO:0000313" key="5">
    <source>
        <dbReference type="Proteomes" id="UP000316609"/>
    </source>
</evidence>
<dbReference type="InterPro" id="IPR000182">
    <property type="entry name" value="GNAT_dom"/>
</dbReference>
<sequence length="167" mass="18072">MQVTFSEAGEADAGAIAAVRAAAAARLTERFGKGHWSSPATGRGVIRSMQDAKLVVGRAGSDVITVVRLATKKPWAIDTRYFTSCRRPLYLTDMAVAPEWQGRGVGRLCLEEAIRVARAWPADAVRLDAYDAPAGAGAFYAKCGFSERGRATYRGTPLVYFEKLLSR</sequence>
<dbReference type="PANTHER" id="PTHR43877">
    <property type="entry name" value="AMINOALKYLPHOSPHONATE N-ACETYLTRANSFERASE-RELATED-RELATED"/>
    <property type="match status" value="1"/>
</dbReference>
<name>A0A538TXZ4_UNCEI</name>
<dbReference type="Pfam" id="PF00583">
    <property type="entry name" value="Acetyltransf_1"/>
    <property type="match status" value="1"/>
</dbReference>
<evidence type="ECO:0000313" key="4">
    <source>
        <dbReference type="EMBL" id="TMQ68504.1"/>
    </source>
</evidence>
<feature type="domain" description="N-acetyltransferase" evidence="3">
    <location>
        <begin position="3"/>
        <end position="166"/>
    </location>
</feature>